<dbReference type="Proteomes" id="UP001139311">
    <property type="component" value="Unassembled WGS sequence"/>
</dbReference>
<comment type="caution">
    <text evidence="3">The sequence shown here is derived from an EMBL/GenBank/DDBJ whole genome shotgun (WGS) entry which is preliminary data.</text>
</comment>
<accession>A0A9X1L917</accession>
<keyword evidence="4" id="KW-1185">Reference proteome</keyword>
<protein>
    <submittedName>
        <fullName evidence="3">ImmA/IrrE family metallo-endopeptidase</fullName>
    </submittedName>
</protein>
<feature type="domain" description="IrrE N-terminal-like" evidence="2">
    <location>
        <begin position="37"/>
        <end position="165"/>
    </location>
</feature>
<evidence type="ECO:0000313" key="4">
    <source>
        <dbReference type="Proteomes" id="UP001139311"/>
    </source>
</evidence>
<dbReference type="Pfam" id="PF06114">
    <property type="entry name" value="Peptidase_M78"/>
    <property type="match status" value="1"/>
</dbReference>
<sequence length="292" mass="32254">MTRPKVDGDAFRAKAEHLLKQRGRHKLPVDPFAIADEEGILVKAKPDTAGGVSGMLIKSGDDFGILYATHIPSWGFQRFSVAHELAHYFLEGHPEALFAGDGTHVSRAGFATRDRHELEADFYASGLLMPDGPFRAAMRRVGDGLEAIEELAALCETSLTATAIRFAQSVGEPAAVIVSTGQRVDYAFLSDAMREFAGVTWPRKGDNLPEDSLTARFNADPGGVEARRRDAAETGLRVWFETRRPVDATEEVVGLGEYGRTLTVITTETSPDDEDEDEEMEERWTPRFSRRR</sequence>
<dbReference type="EMBL" id="JAJAQI010000022">
    <property type="protein sequence ID" value="MCB4823134.1"/>
    <property type="molecule type" value="Genomic_DNA"/>
</dbReference>
<name>A0A9X1L917_9PROT</name>
<dbReference type="PANTHER" id="PTHR43236">
    <property type="entry name" value="ANTITOXIN HIGA1"/>
    <property type="match status" value="1"/>
</dbReference>
<proteinExistence type="predicted"/>
<dbReference type="PANTHER" id="PTHR43236:SF2">
    <property type="entry name" value="BLL0069 PROTEIN"/>
    <property type="match status" value="1"/>
</dbReference>
<feature type="compositionally biased region" description="Acidic residues" evidence="1">
    <location>
        <begin position="270"/>
        <end position="281"/>
    </location>
</feature>
<dbReference type="Gene3D" id="1.10.10.2910">
    <property type="match status" value="1"/>
</dbReference>
<dbReference type="RefSeq" id="WP_226609458.1">
    <property type="nucleotide sequence ID" value="NZ_JAJAQI010000022.1"/>
</dbReference>
<dbReference type="AlphaFoldDB" id="A0A9X1L917"/>
<evidence type="ECO:0000259" key="2">
    <source>
        <dbReference type="Pfam" id="PF06114"/>
    </source>
</evidence>
<organism evidence="3 4">
    <name type="scientific">Roseicella aerolata</name>
    <dbReference type="NCBI Taxonomy" id="2883479"/>
    <lineage>
        <taxon>Bacteria</taxon>
        <taxon>Pseudomonadati</taxon>
        <taxon>Pseudomonadota</taxon>
        <taxon>Alphaproteobacteria</taxon>
        <taxon>Acetobacterales</taxon>
        <taxon>Roseomonadaceae</taxon>
        <taxon>Roseicella</taxon>
    </lineage>
</organism>
<dbReference type="InterPro" id="IPR052345">
    <property type="entry name" value="Rad_response_metalloprotease"/>
</dbReference>
<evidence type="ECO:0000313" key="3">
    <source>
        <dbReference type="EMBL" id="MCB4823134.1"/>
    </source>
</evidence>
<gene>
    <name evidence="3" type="ORF">LHA35_15480</name>
</gene>
<dbReference type="InterPro" id="IPR010359">
    <property type="entry name" value="IrrE_HExxH"/>
</dbReference>
<reference evidence="3" key="1">
    <citation type="submission" date="2021-10" db="EMBL/GenBank/DDBJ databases">
        <title>Roseicella aerolatum sp. nov., isolated from aerosols of e-waste dismantling site.</title>
        <authorList>
            <person name="Qin T."/>
        </authorList>
    </citation>
    <scope>NUCLEOTIDE SEQUENCE</scope>
    <source>
        <strain evidence="3">GB24</strain>
    </source>
</reference>
<evidence type="ECO:0000256" key="1">
    <source>
        <dbReference type="SAM" id="MobiDB-lite"/>
    </source>
</evidence>
<feature type="region of interest" description="Disordered" evidence="1">
    <location>
        <begin position="265"/>
        <end position="292"/>
    </location>
</feature>